<protein>
    <recommendedName>
        <fullName evidence="3">BTB domain-containing protein</fullName>
    </recommendedName>
</protein>
<dbReference type="Gene3D" id="3.30.710.10">
    <property type="entry name" value="Potassium Channel Kv1.1, Chain A"/>
    <property type="match status" value="1"/>
</dbReference>
<keyword evidence="5" id="KW-1185">Reference proteome</keyword>
<name>A0AAN8JR41_PATCE</name>
<dbReference type="InterPro" id="IPR017096">
    <property type="entry name" value="BTB-kelch_protein"/>
</dbReference>
<dbReference type="InterPro" id="IPR011333">
    <property type="entry name" value="SKP1/BTB/POZ_sf"/>
</dbReference>
<evidence type="ECO:0000313" key="4">
    <source>
        <dbReference type="EMBL" id="KAK6183287.1"/>
    </source>
</evidence>
<dbReference type="SUPFAM" id="SSF117281">
    <property type="entry name" value="Kelch motif"/>
    <property type="match status" value="1"/>
</dbReference>
<feature type="domain" description="BTB" evidence="3">
    <location>
        <begin position="29"/>
        <end position="96"/>
    </location>
</feature>
<dbReference type="PIRSF" id="PIRSF037037">
    <property type="entry name" value="Kelch-like_protein_gigaxonin"/>
    <property type="match status" value="1"/>
</dbReference>
<gene>
    <name evidence="4" type="ORF">SNE40_010793</name>
</gene>
<dbReference type="FunFam" id="1.25.40.420:FF:000001">
    <property type="entry name" value="Kelch-like family member 12"/>
    <property type="match status" value="1"/>
</dbReference>
<dbReference type="Pfam" id="PF07707">
    <property type="entry name" value="BACK"/>
    <property type="match status" value="1"/>
</dbReference>
<dbReference type="SUPFAM" id="SSF54695">
    <property type="entry name" value="POZ domain"/>
    <property type="match status" value="1"/>
</dbReference>
<dbReference type="InterPro" id="IPR011705">
    <property type="entry name" value="BACK"/>
</dbReference>
<proteinExistence type="predicted"/>
<dbReference type="Gene3D" id="1.25.40.420">
    <property type="match status" value="1"/>
</dbReference>
<sequence length="619" mass="71371">METMCFENDAHMGRVLVEMKSMFDDRQLIDVDICVQEIRIPCHRNVLAATSPYFKAMFTSSMHESSQRHIFLHEVDAKSVAQIINYAYTGELQITRANAQNLLAAASLFQIIPVQQASAKFMEQQLDSMNCIGIQTFAQIHNCEELKQKAREYTEKHFPDVAKLEEFKSLPLDRVIEIVSSDELNVEKEDIVYEAIMVWINHDLKLRRKYIGDLLPHVRLVLLSMKYIKDNIAQNYMVQQCERCIALLNAMQDFEENPETYTGDYNFALSLRSGMIQPEYCILLIGGLDQNKPSINCYNPLTREAYIMETFPETRERSGYYCVEDPAVIVTEDNNIYTAGGNYIYHENYGEAASDEDSFDDFEEETVRKDFYQYDNDHNKWVNRAPMLFPKSNFSLAFHEGKIYSLGGLTVNQHPTEIVECYDIAKNRWNYVGMMPTTLVDLSTVVYRGEIYLLGGRTGVGAHNTVMKFDPKKTEWSTLSGMLTPRFNFGACTVDDEILVAGGQIYAQLTHTINREALKSVEIYNIAENQWRQGPELPEEIYNVGLMIMNGTIYACGTTEYQRSPFRIYRYNIVCRLDRVKNIWEQIESDLCDIRSYGCVAAKLHTRRLSQVFRPDVDT</sequence>
<dbReference type="SMART" id="SM00225">
    <property type="entry name" value="BTB"/>
    <property type="match status" value="1"/>
</dbReference>
<dbReference type="Pfam" id="PF24681">
    <property type="entry name" value="Kelch_KLHDC2_KLHL20_DRC7"/>
    <property type="match status" value="1"/>
</dbReference>
<dbReference type="InterPro" id="IPR006652">
    <property type="entry name" value="Kelch_1"/>
</dbReference>
<dbReference type="EMBL" id="JAZGQO010000007">
    <property type="protein sequence ID" value="KAK6183287.1"/>
    <property type="molecule type" value="Genomic_DNA"/>
</dbReference>
<dbReference type="Pfam" id="PF00651">
    <property type="entry name" value="BTB"/>
    <property type="match status" value="1"/>
</dbReference>
<evidence type="ECO:0000256" key="1">
    <source>
        <dbReference type="ARBA" id="ARBA00022441"/>
    </source>
</evidence>
<dbReference type="PROSITE" id="PS50097">
    <property type="entry name" value="BTB"/>
    <property type="match status" value="1"/>
</dbReference>
<comment type="caution">
    <text evidence="4">The sequence shown here is derived from an EMBL/GenBank/DDBJ whole genome shotgun (WGS) entry which is preliminary data.</text>
</comment>
<dbReference type="AlphaFoldDB" id="A0AAN8JR41"/>
<dbReference type="SMART" id="SM00612">
    <property type="entry name" value="Kelch"/>
    <property type="match status" value="4"/>
</dbReference>
<organism evidence="4 5">
    <name type="scientific">Patella caerulea</name>
    <name type="common">Rayed Mediterranean limpet</name>
    <dbReference type="NCBI Taxonomy" id="87958"/>
    <lineage>
        <taxon>Eukaryota</taxon>
        <taxon>Metazoa</taxon>
        <taxon>Spiralia</taxon>
        <taxon>Lophotrochozoa</taxon>
        <taxon>Mollusca</taxon>
        <taxon>Gastropoda</taxon>
        <taxon>Patellogastropoda</taxon>
        <taxon>Patelloidea</taxon>
        <taxon>Patellidae</taxon>
        <taxon>Patella</taxon>
    </lineage>
</organism>
<keyword evidence="1" id="KW-0880">Kelch repeat</keyword>
<evidence type="ECO:0000313" key="5">
    <source>
        <dbReference type="Proteomes" id="UP001347796"/>
    </source>
</evidence>
<dbReference type="Gene3D" id="2.120.10.80">
    <property type="entry name" value="Kelch-type beta propeller"/>
    <property type="match status" value="1"/>
</dbReference>
<dbReference type="PANTHER" id="PTHR24412">
    <property type="entry name" value="KELCH PROTEIN"/>
    <property type="match status" value="1"/>
</dbReference>
<accession>A0AAN8JR41</accession>
<dbReference type="SMART" id="SM00875">
    <property type="entry name" value="BACK"/>
    <property type="match status" value="1"/>
</dbReference>
<dbReference type="PANTHER" id="PTHR24412:SF489">
    <property type="entry name" value="RING FINGER DOMAIN AND KELCH REPEAT-CONTAINING PROTEIN DDB_G0271372"/>
    <property type="match status" value="1"/>
</dbReference>
<reference evidence="4 5" key="1">
    <citation type="submission" date="2024-01" db="EMBL/GenBank/DDBJ databases">
        <title>The genome of the rayed Mediterranean limpet Patella caerulea (Linnaeus, 1758).</title>
        <authorList>
            <person name="Anh-Thu Weber A."/>
            <person name="Halstead-Nussloch G."/>
        </authorList>
    </citation>
    <scope>NUCLEOTIDE SEQUENCE [LARGE SCALE GENOMIC DNA]</scope>
    <source>
        <strain evidence="4">AATW-2023a</strain>
        <tissue evidence="4">Whole specimen</tissue>
    </source>
</reference>
<evidence type="ECO:0000256" key="2">
    <source>
        <dbReference type="ARBA" id="ARBA00022737"/>
    </source>
</evidence>
<dbReference type="InterPro" id="IPR000210">
    <property type="entry name" value="BTB/POZ_dom"/>
</dbReference>
<dbReference type="InterPro" id="IPR015915">
    <property type="entry name" value="Kelch-typ_b-propeller"/>
</dbReference>
<evidence type="ECO:0000259" key="3">
    <source>
        <dbReference type="PROSITE" id="PS50097"/>
    </source>
</evidence>
<keyword evidence="2" id="KW-0677">Repeat</keyword>
<dbReference type="Proteomes" id="UP001347796">
    <property type="component" value="Unassembled WGS sequence"/>
</dbReference>